<feature type="transmembrane region" description="Helical" evidence="2">
    <location>
        <begin position="86"/>
        <end position="105"/>
    </location>
</feature>
<dbReference type="RefSeq" id="XP_041160816.1">
    <property type="nucleotide sequence ID" value="XM_041300058.1"/>
</dbReference>
<organism evidence="4 5">
    <name type="scientific">Suillus plorans</name>
    <dbReference type="NCBI Taxonomy" id="116603"/>
    <lineage>
        <taxon>Eukaryota</taxon>
        <taxon>Fungi</taxon>
        <taxon>Dikarya</taxon>
        <taxon>Basidiomycota</taxon>
        <taxon>Agaricomycotina</taxon>
        <taxon>Agaricomycetes</taxon>
        <taxon>Agaricomycetidae</taxon>
        <taxon>Boletales</taxon>
        <taxon>Suillineae</taxon>
        <taxon>Suillaceae</taxon>
        <taxon>Suillus</taxon>
    </lineage>
</organism>
<dbReference type="OrthoDB" id="9451547at2759"/>
<feature type="transmembrane region" description="Helical" evidence="2">
    <location>
        <begin position="225"/>
        <end position="242"/>
    </location>
</feature>
<evidence type="ECO:0000256" key="2">
    <source>
        <dbReference type="SAM" id="Phobius"/>
    </source>
</evidence>
<dbReference type="PANTHER" id="PTHR35043:SF7">
    <property type="entry name" value="TRANSCRIPTION FACTOR DOMAIN-CONTAINING PROTEIN"/>
    <property type="match status" value="1"/>
</dbReference>
<accession>A0A9P7ARJ2</accession>
<evidence type="ECO:0000256" key="3">
    <source>
        <dbReference type="SAM" id="SignalP"/>
    </source>
</evidence>
<proteinExistence type="predicted"/>
<sequence length="306" mass="34298">MALLPFTSAAILLLLCIPFVCALPPLNCTSTSTLDVTGSPSSSHTRTLWDIIWSCAATLFACTWTAIHPNIPGMDEGRITIFFRRLFIMVLALIAPELMVTWATIQFLSALDTFKAFNAQFYLACGDRPESTSTLLDGISESDEKNSSHPSALHGAGHDPREWTTVHGFFVWMGGFILYCDNKPRVALTPRELIDLIENEYVDIPDIMEADIECRSKGDALSKGVAILQLGWFILQLVARYIEHLPVTLLEIDTLAVVCLSCIACCLWWKKPKDVRRPYPIHWNKNKAEALQDLSFTYEYVVNILP</sequence>
<feature type="signal peptide" evidence="3">
    <location>
        <begin position="1"/>
        <end position="22"/>
    </location>
</feature>
<feature type="chain" id="PRO_5040417887" evidence="3">
    <location>
        <begin position="23"/>
        <end position="306"/>
    </location>
</feature>
<evidence type="ECO:0000313" key="4">
    <source>
        <dbReference type="EMBL" id="KAG1794777.1"/>
    </source>
</evidence>
<dbReference type="GeneID" id="64593822"/>
<feature type="transmembrane region" description="Helical" evidence="2">
    <location>
        <begin position="163"/>
        <end position="180"/>
    </location>
</feature>
<keyword evidence="5" id="KW-1185">Reference proteome</keyword>
<evidence type="ECO:0000313" key="5">
    <source>
        <dbReference type="Proteomes" id="UP000719766"/>
    </source>
</evidence>
<name>A0A9P7ARJ2_9AGAM</name>
<keyword evidence="3" id="KW-0732">Signal</keyword>
<dbReference type="Proteomes" id="UP000719766">
    <property type="component" value="Unassembled WGS sequence"/>
</dbReference>
<evidence type="ECO:0000256" key="1">
    <source>
        <dbReference type="SAM" id="MobiDB-lite"/>
    </source>
</evidence>
<gene>
    <name evidence="4" type="ORF">HD556DRAFT_1307793</name>
</gene>
<keyword evidence="2" id="KW-0472">Membrane</keyword>
<feature type="transmembrane region" description="Helical" evidence="2">
    <location>
        <begin position="248"/>
        <end position="269"/>
    </location>
</feature>
<keyword evidence="2" id="KW-1133">Transmembrane helix</keyword>
<dbReference type="AlphaFoldDB" id="A0A9P7ARJ2"/>
<dbReference type="EMBL" id="JABBWE010000024">
    <property type="protein sequence ID" value="KAG1794777.1"/>
    <property type="molecule type" value="Genomic_DNA"/>
</dbReference>
<feature type="region of interest" description="Disordered" evidence="1">
    <location>
        <begin position="136"/>
        <end position="158"/>
    </location>
</feature>
<reference evidence="4" key="1">
    <citation type="journal article" date="2020" name="New Phytol.">
        <title>Comparative genomics reveals dynamic genome evolution in host specialist ectomycorrhizal fungi.</title>
        <authorList>
            <person name="Lofgren L.A."/>
            <person name="Nguyen N.H."/>
            <person name="Vilgalys R."/>
            <person name="Ruytinx J."/>
            <person name="Liao H.L."/>
            <person name="Branco S."/>
            <person name="Kuo A."/>
            <person name="LaButti K."/>
            <person name="Lipzen A."/>
            <person name="Andreopoulos W."/>
            <person name="Pangilinan J."/>
            <person name="Riley R."/>
            <person name="Hundley H."/>
            <person name="Na H."/>
            <person name="Barry K."/>
            <person name="Grigoriev I.V."/>
            <person name="Stajich J.E."/>
            <person name="Kennedy P.G."/>
        </authorList>
    </citation>
    <scope>NUCLEOTIDE SEQUENCE</scope>
    <source>
        <strain evidence="4">S12</strain>
    </source>
</reference>
<comment type="caution">
    <text evidence="4">The sequence shown here is derived from an EMBL/GenBank/DDBJ whole genome shotgun (WGS) entry which is preliminary data.</text>
</comment>
<protein>
    <submittedName>
        <fullName evidence="4">Uncharacterized protein</fullName>
    </submittedName>
</protein>
<dbReference type="PANTHER" id="PTHR35043">
    <property type="entry name" value="TRANSCRIPTION FACTOR DOMAIN-CONTAINING PROTEIN"/>
    <property type="match status" value="1"/>
</dbReference>
<keyword evidence="2" id="KW-0812">Transmembrane</keyword>